<dbReference type="InterPro" id="IPR036890">
    <property type="entry name" value="HATPase_C_sf"/>
</dbReference>
<comment type="similarity">
    <text evidence="1">Belongs to the DNA mismatch repair MutL/HexB family.</text>
</comment>
<dbReference type="Pfam" id="PF13589">
    <property type="entry name" value="HATPase_c_3"/>
    <property type="match status" value="1"/>
</dbReference>
<evidence type="ECO:0000256" key="1">
    <source>
        <dbReference type="ARBA" id="ARBA00006082"/>
    </source>
</evidence>
<evidence type="ECO:0000313" key="6">
    <source>
        <dbReference type="Proteomes" id="UP000494106"/>
    </source>
</evidence>
<dbReference type="PANTHER" id="PTHR10073:SF47">
    <property type="entry name" value="DNA MISMATCH REPAIR PROTEIN MLH3"/>
    <property type="match status" value="1"/>
</dbReference>
<dbReference type="OrthoDB" id="429932at2759"/>
<dbReference type="GO" id="GO:0005524">
    <property type="term" value="F:ATP binding"/>
    <property type="evidence" value="ECO:0007669"/>
    <property type="project" value="InterPro"/>
</dbReference>
<feature type="domain" description="MutL C-terminal dimerisation" evidence="4">
    <location>
        <begin position="1094"/>
        <end position="1258"/>
    </location>
</feature>
<accession>A0A8S0ZUD9</accession>
<feature type="region of interest" description="Disordered" evidence="3">
    <location>
        <begin position="501"/>
        <end position="531"/>
    </location>
</feature>
<dbReference type="SMART" id="SM00853">
    <property type="entry name" value="MutL_C"/>
    <property type="match status" value="1"/>
</dbReference>
<keyword evidence="6" id="KW-1185">Reference proteome</keyword>
<dbReference type="InterPro" id="IPR037198">
    <property type="entry name" value="MutL_C_sf"/>
</dbReference>
<feature type="compositionally biased region" description="Basic and acidic residues" evidence="3">
    <location>
        <begin position="448"/>
        <end position="469"/>
    </location>
</feature>
<dbReference type="GO" id="GO:0032300">
    <property type="term" value="C:mismatch repair complex"/>
    <property type="evidence" value="ECO:0007669"/>
    <property type="project" value="InterPro"/>
</dbReference>
<evidence type="ECO:0000256" key="3">
    <source>
        <dbReference type="SAM" id="MobiDB-lite"/>
    </source>
</evidence>
<dbReference type="SUPFAM" id="SSF118116">
    <property type="entry name" value="DNA mismatch repair protein MutL"/>
    <property type="match status" value="1"/>
</dbReference>
<dbReference type="GO" id="GO:0006298">
    <property type="term" value="P:mismatch repair"/>
    <property type="evidence" value="ECO:0007669"/>
    <property type="project" value="InterPro"/>
</dbReference>
<dbReference type="Gene3D" id="3.30.230.10">
    <property type="match status" value="1"/>
</dbReference>
<protein>
    <recommendedName>
        <fullName evidence="4">MutL C-terminal dimerisation domain-containing protein</fullName>
    </recommendedName>
</protein>
<dbReference type="InterPro" id="IPR014790">
    <property type="entry name" value="MutL_C"/>
</dbReference>
<reference evidence="5 6" key="1">
    <citation type="submission" date="2020-04" db="EMBL/GenBank/DDBJ databases">
        <authorList>
            <person name="Wallbank WR R."/>
            <person name="Pardo Diaz C."/>
            <person name="Kozak K."/>
            <person name="Martin S."/>
            <person name="Jiggins C."/>
            <person name="Moest M."/>
            <person name="Warren A I."/>
            <person name="Byers J.R.P. K."/>
            <person name="Montejo-Kovacevich G."/>
            <person name="Yen C E."/>
        </authorList>
    </citation>
    <scope>NUCLEOTIDE SEQUENCE [LARGE SCALE GENOMIC DNA]</scope>
</reference>
<dbReference type="GO" id="GO:0140664">
    <property type="term" value="F:ATP-dependent DNA damage sensor activity"/>
    <property type="evidence" value="ECO:0007669"/>
    <property type="project" value="InterPro"/>
</dbReference>
<sequence length="1318" mass="153696">MTLKALSHDVRSILSASAQINNYKTAIAELVYNSLDAESTSIAIRVNIQENKLQVIDNGCGIMKDDFKALGKRYMTSKVADITTLKSMPKYYGFRGEFLTNLIEISQSVSIISRYKDGEATWVQTFYENKKKDLLRMTTRPSKGTTVDVKGFLYNLNIQKQAIHPLNDLQKIKVFLEQFSVVHNNISLSLRDDSKNEIIFKIHKQRDIYQTLSTLFDINQRDVQELQIEKNQYKVKAYIGKTEKVVEKHWIYLNGKLLENFSKLHKITNEYLRKHVRLTDIKKSKYRNNCEEKHLFKSDIPFYFILITCSYNDYDISNTLRQSLVEFKNWEQITVILEKLIKFYVGDINLKEIKRSEPKDILYPGKRKTNEDTRHEIKKIVHKILGSNSKNIRVSQLQNGIKGRLIKRRKRNKNKEVNHRKPLPKLNDVPHLHDDDNAANIKVLEINSKSKEKQDLVRDEGSTGNDKPRTLIPMNKSIPVNLRKRKIEKGNPIIENIVKHTKIKKSKKNKENGKSWSQQGQDKRGMHQGDNSFEIGIKNHNVINSKYTTFNHMFYQHNNQKSQYEKIPNRLHQSKLTYESTYSVNIDRESKIRHANNYYDAPVDLNSHSLRCEDINKEDFLEHFTQNYTTSCLSNIHTASTLTYQSHNYNKTNYLKMYDENTQTHIVVNQNKNCSISKAKNTKFITSQSIGNLISSSNEHLPRSYFKNKYHGYFVKQSQLYTNYGKQMIDKSYTIEFTTSNEINNPFNKEQIPKRNQSEFPEHNMNSNNHSIRNSYSPISKPTLNFGNTYTLVACSKSTDYNVTQHEVNSFIPTEIFGTNSVRCSKTGSNNDIIEIDVENNRRQVSQYSYETELISKPKSINEEVIIDEDIQPMNFCETVFHKNESIEKEFAGSFYVKSKSNDSLYNNIVNINCSHEHYEKYPAQTISLQNNNENVSHHFNHHVNSMDEISRQSLVLNITNVEEINNRKRQGLPNLNRYNNDYDNDVDLALSGLNDDNFNFKGRLRFLPKGMSQIFEKNGSKAICDYNLDEDYYEDEIYNDFANDIEMQTEIYEPTVQNVEDLSTKDIHRFKIKVHKDNTSLFFDEMSLKEARVLNQVDCKFIAAVMKGRSRELQTLEDYLILFDQHAVHERIRLEKNLTDYFIEDKWKSVPLDNIIIKMSKDEIVYLHNYKDKFNQLGLQWSILDKNEVSISSIPEAILGKKPREVEKVMKAIKNLIVEEINVIKLQKGCISSYPKSIMGLIFSEACRFAIKFGDKLSKSDCVELLRELCNCKTPFQCAHGRPVMAVLVDNKTTKHDYNINIESLKSYKLNRKEHAK</sequence>
<dbReference type="InterPro" id="IPR014721">
    <property type="entry name" value="Ribsml_uS5_D2-typ_fold_subgr"/>
</dbReference>
<feature type="region of interest" description="Disordered" evidence="3">
    <location>
        <begin position="408"/>
        <end position="473"/>
    </location>
</feature>
<dbReference type="Proteomes" id="UP000494106">
    <property type="component" value="Unassembled WGS sequence"/>
</dbReference>
<evidence type="ECO:0000256" key="2">
    <source>
        <dbReference type="ARBA" id="ARBA00022763"/>
    </source>
</evidence>
<dbReference type="InterPro" id="IPR042120">
    <property type="entry name" value="MutL_C_dimsub"/>
</dbReference>
<keyword evidence="2" id="KW-0227">DNA damage</keyword>
<dbReference type="Gene3D" id="3.30.1370.100">
    <property type="entry name" value="MutL, C-terminal domain, regulatory subdomain"/>
    <property type="match status" value="1"/>
</dbReference>
<dbReference type="Gene3D" id="3.30.565.10">
    <property type="entry name" value="Histidine kinase-like ATPase, C-terminal domain"/>
    <property type="match status" value="1"/>
</dbReference>
<dbReference type="InterPro" id="IPR042121">
    <property type="entry name" value="MutL_C_regsub"/>
</dbReference>
<dbReference type="Gene3D" id="3.30.1540.20">
    <property type="entry name" value="MutL, C-terminal domain, dimerisation subdomain"/>
    <property type="match status" value="1"/>
</dbReference>
<evidence type="ECO:0000259" key="4">
    <source>
        <dbReference type="SMART" id="SM00853"/>
    </source>
</evidence>
<name>A0A8S0ZUD9_ARCPL</name>
<dbReference type="GO" id="GO:0016887">
    <property type="term" value="F:ATP hydrolysis activity"/>
    <property type="evidence" value="ECO:0007669"/>
    <property type="project" value="InterPro"/>
</dbReference>
<gene>
    <name evidence="5" type="ORF">APLA_LOCUS6311</name>
</gene>
<comment type="caution">
    <text evidence="5">The sequence shown here is derived from an EMBL/GenBank/DDBJ whole genome shotgun (WGS) entry which is preliminary data.</text>
</comment>
<evidence type="ECO:0000313" key="5">
    <source>
        <dbReference type="EMBL" id="CAB3235823.1"/>
    </source>
</evidence>
<dbReference type="Pfam" id="PF08676">
    <property type="entry name" value="MutL_C"/>
    <property type="match status" value="1"/>
</dbReference>
<dbReference type="EMBL" id="CADEBC010000485">
    <property type="protein sequence ID" value="CAB3235823.1"/>
    <property type="molecule type" value="Genomic_DNA"/>
</dbReference>
<dbReference type="PANTHER" id="PTHR10073">
    <property type="entry name" value="DNA MISMATCH REPAIR PROTEIN MLH, PMS, MUTL"/>
    <property type="match status" value="1"/>
</dbReference>
<dbReference type="InterPro" id="IPR038973">
    <property type="entry name" value="MutL/Mlh/Pms-like"/>
</dbReference>
<dbReference type="SUPFAM" id="SSF55874">
    <property type="entry name" value="ATPase domain of HSP90 chaperone/DNA topoisomerase II/histidine kinase"/>
    <property type="match status" value="1"/>
</dbReference>
<proteinExistence type="inferred from homology"/>
<organism evidence="5 6">
    <name type="scientific">Arctia plantaginis</name>
    <name type="common">Wood tiger moth</name>
    <name type="synonym">Phalaena plantaginis</name>
    <dbReference type="NCBI Taxonomy" id="874455"/>
    <lineage>
        <taxon>Eukaryota</taxon>
        <taxon>Metazoa</taxon>
        <taxon>Ecdysozoa</taxon>
        <taxon>Arthropoda</taxon>
        <taxon>Hexapoda</taxon>
        <taxon>Insecta</taxon>
        <taxon>Pterygota</taxon>
        <taxon>Neoptera</taxon>
        <taxon>Endopterygota</taxon>
        <taxon>Lepidoptera</taxon>
        <taxon>Glossata</taxon>
        <taxon>Ditrysia</taxon>
        <taxon>Noctuoidea</taxon>
        <taxon>Erebidae</taxon>
        <taxon>Arctiinae</taxon>
        <taxon>Arctia</taxon>
    </lineage>
</organism>